<protein>
    <recommendedName>
        <fullName evidence="5">DUF1571 domain-containing protein</fullName>
    </recommendedName>
</protein>
<evidence type="ECO:0008006" key="5">
    <source>
        <dbReference type="Google" id="ProtNLM"/>
    </source>
</evidence>
<organism evidence="3 4">
    <name type="scientific">Erythrobacter westpacificensis</name>
    <dbReference type="NCBI Taxonomy" id="1055231"/>
    <lineage>
        <taxon>Bacteria</taxon>
        <taxon>Pseudomonadati</taxon>
        <taxon>Pseudomonadota</taxon>
        <taxon>Alphaproteobacteria</taxon>
        <taxon>Sphingomonadales</taxon>
        <taxon>Erythrobacteraceae</taxon>
        <taxon>Erythrobacter/Porphyrobacter group</taxon>
        <taxon>Erythrobacter</taxon>
    </lineage>
</organism>
<gene>
    <name evidence="3" type="ORF">GCM10023208_00290</name>
</gene>
<feature type="compositionally biased region" description="Acidic residues" evidence="1">
    <location>
        <begin position="272"/>
        <end position="286"/>
    </location>
</feature>
<keyword evidence="2" id="KW-0732">Signal</keyword>
<feature type="region of interest" description="Disordered" evidence="1">
    <location>
        <begin position="258"/>
        <end position="286"/>
    </location>
</feature>
<name>A0ABP9JVC8_9SPHN</name>
<accession>A0ABP9JVC8</accession>
<feature type="signal peptide" evidence="2">
    <location>
        <begin position="1"/>
        <end position="31"/>
    </location>
</feature>
<comment type="caution">
    <text evidence="3">The sequence shown here is derived from an EMBL/GenBank/DDBJ whole genome shotgun (WGS) entry which is preliminary data.</text>
</comment>
<reference evidence="4" key="1">
    <citation type="journal article" date="2019" name="Int. J. Syst. Evol. Microbiol.">
        <title>The Global Catalogue of Microorganisms (GCM) 10K type strain sequencing project: providing services to taxonomists for standard genome sequencing and annotation.</title>
        <authorList>
            <consortium name="The Broad Institute Genomics Platform"/>
            <consortium name="The Broad Institute Genome Sequencing Center for Infectious Disease"/>
            <person name="Wu L."/>
            <person name="Ma J."/>
        </authorList>
    </citation>
    <scope>NUCLEOTIDE SEQUENCE [LARGE SCALE GENOMIC DNA]</scope>
    <source>
        <strain evidence="4">JCM 18014</strain>
    </source>
</reference>
<evidence type="ECO:0000313" key="3">
    <source>
        <dbReference type="EMBL" id="GAA5045621.1"/>
    </source>
</evidence>
<dbReference type="Proteomes" id="UP001500518">
    <property type="component" value="Unassembled WGS sequence"/>
</dbReference>
<keyword evidence="4" id="KW-1185">Reference proteome</keyword>
<evidence type="ECO:0000256" key="1">
    <source>
        <dbReference type="SAM" id="MobiDB-lite"/>
    </source>
</evidence>
<dbReference type="EMBL" id="BAABHV010000001">
    <property type="protein sequence ID" value="GAA5045621.1"/>
    <property type="molecule type" value="Genomic_DNA"/>
</dbReference>
<proteinExistence type="predicted"/>
<feature type="chain" id="PRO_5045982555" description="DUF1571 domain-containing protein" evidence="2">
    <location>
        <begin position="32"/>
        <end position="286"/>
    </location>
</feature>
<sequence>MGEENRMKLNVGFLRAAAVTALATLAIPAAAQEGDYTPPRAEGYAELADLPDWTGTWHQDWERLFGVTVAPVVLTPEAQAVQDEFEARYAETGPPLEAEARCLPPGVPLIMSVGGMPIEVLYSPGRVTILTEAYGQARRIFTDGRDLPDDPEPFFNGNSVGHWEGDALVVETVGLHEMNGIARGIYVPHSDQMRVSERIYMPAEGELAVEITVTDPPVLAEPHVMHLFYKRQNEFPIREYVCENNRLVTGEDGANIDLGLDDEGDPFGPPVSEDEPGEGMGEPTED</sequence>
<evidence type="ECO:0000256" key="2">
    <source>
        <dbReference type="SAM" id="SignalP"/>
    </source>
</evidence>
<evidence type="ECO:0000313" key="4">
    <source>
        <dbReference type="Proteomes" id="UP001500518"/>
    </source>
</evidence>